<dbReference type="HOGENOM" id="CLU_024920_0_1_5"/>
<dbReference type="InterPro" id="IPR017475">
    <property type="entry name" value="EPS_sugar_tfrase"/>
</dbReference>
<reference evidence="10 11" key="1">
    <citation type="journal article" date="2011" name="J. Bacteriol.">
        <title>Complete genome sequences of the chemolithoautotrophic Oligotropha carboxidovorans strains OM4 and OM5.</title>
        <authorList>
            <person name="Volland S."/>
            <person name="Rachinger M."/>
            <person name="Strittmatter A."/>
            <person name="Daniel R."/>
            <person name="Gottschalk G."/>
            <person name="Meyer O."/>
        </authorList>
    </citation>
    <scope>NUCLEOTIDE SEQUENCE [LARGE SCALE GENOMIC DNA]</scope>
    <source>
        <strain evidence="11">ATCC 49405 / DSM 1227 / KCTC 32145 / OM5</strain>
    </source>
</reference>
<feature type="transmembrane region" description="Helical" evidence="8">
    <location>
        <begin position="131"/>
        <end position="149"/>
    </location>
</feature>
<feature type="transmembrane region" description="Helical" evidence="8">
    <location>
        <begin position="107"/>
        <end position="125"/>
    </location>
</feature>
<evidence type="ECO:0000313" key="11">
    <source>
        <dbReference type="Proteomes" id="UP000007730"/>
    </source>
</evidence>
<dbReference type="Pfam" id="PF02397">
    <property type="entry name" value="Bac_transf"/>
    <property type="match status" value="1"/>
</dbReference>
<comment type="subcellular location">
    <subcellularLocation>
        <location evidence="1">Membrane</location>
        <topology evidence="1">Multi-pass membrane protein</topology>
    </subcellularLocation>
</comment>
<evidence type="ECO:0000256" key="2">
    <source>
        <dbReference type="ARBA" id="ARBA00006464"/>
    </source>
</evidence>
<dbReference type="RefSeq" id="WP_012562972.1">
    <property type="nucleotide sequence ID" value="NC_011386.1"/>
</dbReference>
<dbReference type="PANTHER" id="PTHR30576">
    <property type="entry name" value="COLANIC BIOSYNTHESIS UDP-GLUCOSE LIPID CARRIER TRANSFERASE"/>
    <property type="match status" value="1"/>
</dbReference>
<dbReference type="KEGG" id="oca:OCAR_5818"/>
<dbReference type="KEGG" id="ocg:OCA5_c21980"/>
<evidence type="ECO:0000256" key="7">
    <source>
        <dbReference type="ARBA" id="ARBA00023169"/>
    </source>
</evidence>
<dbReference type="Pfam" id="PF13727">
    <property type="entry name" value="CoA_binding_3"/>
    <property type="match status" value="1"/>
</dbReference>
<evidence type="ECO:0000313" key="10">
    <source>
        <dbReference type="EMBL" id="AEI06900.1"/>
    </source>
</evidence>
<keyword evidence="4 8" id="KW-0812">Transmembrane</keyword>
<evidence type="ECO:0000259" key="9">
    <source>
        <dbReference type="Pfam" id="PF02397"/>
    </source>
</evidence>
<keyword evidence="7" id="KW-0270">Exopolysaccharide synthesis</keyword>
<dbReference type="AlphaFoldDB" id="B6JG93"/>
<dbReference type="GO" id="GO:0009242">
    <property type="term" value="P:colanic acid biosynthetic process"/>
    <property type="evidence" value="ECO:0007669"/>
    <property type="project" value="TreeGrafter"/>
</dbReference>
<proteinExistence type="inferred from homology"/>
<evidence type="ECO:0000256" key="3">
    <source>
        <dbReference type="ARBA" id="ARBA00022679"/>
    </source>
</evidence>
<keyword evidence="3 10" id="KW-0808">Transferase</keyword>
<feature type="domain" description="Bacterial sugar transferase" evidence="9">
    <location>
        <begin position="295"/>
        <end position="479"/>
    </location>
</feature>
<organism evidence="10 11">
    <name type="scientific">Afipia carboxidovorans (strain ATCC 49405 / DSM 1227 / KCTC 32145 / OM5)</name>
    <name type="common">Oligotropha carboxidovorans</name>
    <dbReference type="NCBI Taxonomy" id="504832"/>
    <lineage>
        <taxon>Bacteria</taxon>
        <taxon>Pseudomonadati</taxon>
        <taxon>Pseudomonadota</taxon>
        <taxon>Alphaproteobacteria</taxon>
        <taxon>Hyphomicrobiales</taxon>
        <taxon>Nitrobacteraceae</taxon>
        <taxon>Afipia</taxon>
    </lineage>
</organism>
<sequence length="485" mass="53702">MRFLRSRFKFGTASISGAANSITRDKRWPVQYDSVEFLALLADISTIFAASLIAAFFYVLLLGTPEGMARLAGVALPTSVVFAAVAKSCNMYQPKALLELRSQVRSVCIIWFGVFGLLVATTLTLQMKGAIPLDFALIFGVVGLAALSAQRVFLRDTLRKGLVERRFSGRKIILITDGAGRDLVNTLSDLGFFVEKHFTLPVSRSSQRRQAELIGKIIDRTRETEIREIFFGVSPDHWSRTKHVVAALRVLPLPVRLIPTGASSDLFYRPSTELGSARCVELQHGPLSPVALFAKRALDIGLATTVLAILSPLLLFVAIAIKLDSRGPAIFKQQRCGFNGRRFTIYKFRTMSVLEDGPTIVQAQTNDARVTRLGGWLRKTSIDEIPQLLNVLEGSMSIVGPRPHAIAHDNEFNKAVSNYAYRRRVKPGLTGLAQIKGFRGPTPTPAAIERRVQHDLLYIDNWSLALDLMILMQTPIELFRGRNAL</sequence>
<dbReference type="Proteomes" id="UP000007730">
    <property type="component" value="Chromosome"/>
</dbReference>
<keyword evidence="6 8" id="KW-0472">Membrane</keyword>
<feature type="transmembrane region" description="Helical" evidence="8">
    <location>
        <begin position="300"/>
        <end position="321"/>
    </location>
</feature>
<evidence type="ECO:0000256" key="8">
    <source>
        <dbReference type="SAM" id="Phobius"/>
    </source>
</evidence>
<dbReference type="NCBIfam" id="TIGR03025">
    <property type="entry name" value="EPS_sugtrans"/>
    <property type="match status" value="1"/>
</dbReference>
<evidence type="ECO:0000256" key="6">
    <source>
        <dbReference type="ARBA" id="ARBA00023136"/>
    </source>
</evidence>
<dbReference type="STRING" id="504832.OCA5_c21980"/>
<dbReference type="GO" id="GO:0016020">
    <property type="term" value="C:membrane"/>
    <property type="evidence" value="ECO:0007669"/>
    <property type="project" value="UniProtKB-SubCell"/>
</dbReference>
<keyword evidence="11" id="KW-1185">Reference proteome</keyword>
<dbReference type="EMBL" id="CP002826">
    <property type="protein sequence ID" value="AEI06900.1"/>
    <property type="molecule type" value="Genomic_DNA"/>
</dbReference>
<dbReference type="GO" id="GO:0089702">
    <property type="term" value="F:undecaprenyl-phosphate glucose phosphotransferase activity"/>
    <property type="evidence" value="ECO:0007669"/>
    <property type="project" value="TreeGrafter"/>
</dbReference>
<dbReference type="eggNOG" id="COG2148">
    <property type="taxonomic scope" value="Bacteria"/>
</dbReference>
<dbReference type="PATRIC" id="fig|504832.7.peg.2318"/>
<protein>
    <submittedName>
        <fullName evidence="10">Exopolysaccharide biosynthesis polyprenyl glycosylphosphotransferase</fullName>
    </submittedName>
</protein>
<comment type="similarity">
    <text evidence="2">Belongs to the bacterial sugar transferase family.</text>
</comment>
<name>B6JG93_AFIC5</name>
<accession>B6JG93</accession>
<gene>
    <name evidence="10" type="ordered locus">OCA5_c21980</name>
</gene>
<evidence type="ECO:0000256" key="1">
    <source>
        <dbReference type="ARBA" id="ARBA00004141"/>
    </source>
</evidence>
<dbReference type="InterPro" id="IPR003362">
    <property type="entry name" value="Bact_transf"/>
</dbReference>
<keyword evidence="5 8" id="KW-1133">Transmembrane helix</keyword>
<dbReference type="GO" id="GO:0000271">
    <property type="term" value="P:polysaccharide biosynthetic process"/>
    <property type="evidence" value="ECO:0007669"/>
    <property type="project" value="UniProtKB-KW"/>
</dbReference>
<evidence type="ECO:0000256" key="4">
    <source>
        <dbReference type="ARBA" id="ARBA00022692"/>
    </source>
</evidence>
<dbReference type="OrthoDB" id="9808602at2"/>
<feature type="transmembrane region" description="Helical" evidence="8">
    <location>
        <begin position="67"/>
        <end position="86"/>
    </location>
</feature>
<evidence type="ECO:0000256" key="5">
    <source>
        <dbReference type="ARBA" id="ARBA00022989"/>
    </source>
</evidence>
<feature type="transmembrane region" description="Helical" evidence="8">
    <location>
        <begin position="37"/>
        <end position="61"/>
    </location>
</feature>
<dbReference type="PANTHER" id="PTHR30576:SF21">
    <property type="entry name" value="UDP-GLUCOSE:UNDECAPRENYL-PHOSPHATE GLUCOSE-1-PHOSPHATE TRANSFERASE"/>
    <property type="match status" value="1"/>
</dbReference>